<dbReference type="Proteomes" id="UP000799439">
    <property type="component" value="Unassembled WGS sequence"/>
</dbReference>
<name>A0A9P4MRT9_9PEZI</name>
<proteinExistence type="predicted"/>
<gene>
    <name evidence="1" type="ORF">K461DRAFT_6671</name>
</gene>
<accession>A0A9P4MRT9</accession>
<dbReference type="EMBL" id="ML996081">
    <property type="protein sequence ID" value="KAF2156896.1"/>
    <property type="molecule type" value="Genomic_DNA"/>
</dbReference>
<organism evidence="1 2">
    <name type="scientific">Myriangium duriaei CBS 260.36</name>
    <dbReference type="NCBI Taxonomy" id="1168546"/>
    <lineage>
        <taxon>Eukaryota</taxon>
        <taxon>Fungi</taxon>
        <taxon>Dikarya</taxon>
        <taxon>Ascomycota</taxon>
        <taxon>Pezizomycotina</taxon>
        <taxon>Dothideomycetes</taxon>
        <taxon>Dothideomycetidae</taxon>
        <taxon>Myriangiales</taxon>
        <taxon>Myriangiaceae</taxon>
        <taxon>Myriangium</taxon>
    </lineage>
</organism>
<evidence type="ECO:0000313" key="2">
    <source>
        <dbReference type="Proteomes" id="UP000799439"/>
    </source>
</evidence>
<sequence>MRAVGYWNRQPWSTSLEVAPKVEHSSDIPDQGSQPADTCRIHLMQATTASEGMNGNARSSAGRVPLAICDAGASEVLQKAKARG</sequence>
<protein>
    <submittedName>
        <fullName evidence="1">Uncharacterized protein</fullName>
    </submittedName>
</protein>
<comment type="caution">
    <text evidence="1">The sequence shown here is derived from an EMBL/GenBank/DDBJ whole genome shotgun (WGS) entry which is preliminary data.</text>
</comment>
<evidence type="ECO:0000313" key="1">
    <source>
        <dbReference type="EMBL" id="KAF2156896.1"/>
    </source>
</evidence>
<reference evidence="1" key="1">
    <citation type="journal article" date="2020" name="Stud. Mycol.">
        <title>101 Dothideomycetes genomes: a test case for predicting lifestyles and emergence of pathogens.</title>
        <authorList>
            <person name="Haridas S."/>
            <person name="Albert R."/>
            <person name="Binder M."/>
            <person name="Bloem J."/>
            <person name="Labutti K."/>
            <person name="Salamov A."/>
            <person name="Andreopoulos B."/>
            <person name="Baker S."/>
            <person name="Barry K."/>
            <person name="Bills G."/>
            <person name="Bluhm B."/>
            <person name="Cannon C."/>
            <person name="Castanera R."/>
            <person name="Culley D."/>
            <person name="Daum C."/>
            <person name="Ezra D."/>
            <person name="Gonzalez J."/>
            <person name="Henrissat B."/>
            <person name="Kuo A."/>
            <person name="Liang C."/>
            <person name="Lipzen A."/>
            <person name="Lutzoni F."/>
            <person name="Magnuson J."/>
            <person name="Mondo S."/>
            <person name="Nolan M."/>
            <person name="Ohm R."/>
            <person name="Pangilinan J."/>
            <person name="Park H.-J."/>
            <person name="Ramirez L."/>
            <person name="Alfaro M."/>
            <person name="Sun H."/>
            <person name="Tritt A."/>
            <person name="Yoshinaga Y."/>
            <person name="Zwiers L.-H."/>
            <person name="Turgeon B."/>
            <person name="Goodwin S."/>
            <person name="Spatafora J."/>
            <person name="Crous P."/>
            <person name="Grigoriev I."/>
        </authorList>
    </citation>
    <scope>NUCLEOTIDE SEQUENCE</scope>
    <source>
        <strain evidence="1">CBS 260.36</strain>
    </source>
</reference>
<keyword evidence="2" id="KW-1185">Reference proteome</keyword>
<dbReference type="AlphaFoldDB" id="A0A9P4MRT9"/>